<dbReference type="AlphaFoldDB" id="A0A806JZ87"/>
<dbReference type="InterPro" id="IPR013762">
    <property type="entry name" value="Integrase-like_cat_sf"/>
</dbReference>
<keyword evidence="1" id="KW-0233">DNA recombination</keyword>
<evidence type="ECO:0000313" key="4">
    <source>
        <dbReference type="EMBL" id="AGS52492.1"/>
    </source>
</evidence>
<evidence type="ECO:0000256" key="1">
    <source>
        <dbReference type="ARBA" id="ARBA00023172"/>
    </source>
</evidence>
<evidence type="ECO:0000259" key="3">
    <source>
        <dbReference type="Pfam" id="PF00589"/>
    </source>
</evidence>
<protein>
    <recommendedName>
        <fullName evidence="3">Tyr recombinase domain-containing protein</fullName>
    </recommendedName>
</protein>
<name>A0A806JZ87_9BACT</name>
<proteinExistence type="predicted"/>
<dbReference type="InterPro" id="IPR011010">
    <property type="entry name" value="DNA_brk_join_enz"/>
</dbReference>
<dbReference type="EMBL" id="JQ844200">
    <property type="protein sequence ID" value="AGS52492.1"/>
    <property type="molecule type" value="Genomic_DNA"/>
</dbReference>
<evidence type="ECO:0000256" key="2">
    <source>
        <dbReference type="SAM" id="MobiDB-lite"/>
    </source>
</evidence>
<dbReference type="InterPro" id="IPR002104">
    <property type="entry name" value="Integrase_catalytic"/>
</dbReference>
<dbReference type="Pfam" id="PF00589">
    <property type="entry name" value="Phage_integrase"/>
    <property type="match status" value="1"/>
</dbReference>
<feature type="region of interest" description="Disordered" evidence="2">
    <location>
        <begin position="100"/>
        <end position="125"/>
    </location>
</feature>
<feature type="domain" description="Tyr recombinase" evidence="3">
    <location>
        <begin position="23"/>
        <end position="89"/>
    </location>
</feature>
<accession>A0A806JZ87</accession>
<dbReference type="SUPFAM" id="SSF56349">
    <property type="entry name" value="DNA breaking-rejoining enzymes"/>
    <property type="match status" value="1"/>
</dbReference>
<dbReference type="GO" id="GO:0006310">
    <property type="term" value="P:DNA recombination"/>
    <property type="evidence" value="ECO:0007669"/>
    <property type="project" value="UniProtKB-KW"/>
</dbReference>
<sequence length="153" mass="16966">MTTTQPIKDKRQIRAMSEYYLHRGQPRNHLLIVMGLYTALRVSDILRITWDDVYDFGRGRVRTHIHIVEKKTHKQKMVALNSGIITALMLCLGAARPARPCSRTRGPGTQSAAYKPTASPATPQSRWGLGACPATRCARRSATTLGRATPLSP</sequence>
<organism evidence="4">
    <name type="scientific">uncultured bacterium contig00005</name>
    <dbReference type="NCBI Taxonomy" id="1181497"/>
    <lineage>
        <taxon>Bacteria</taxon>
        <taxon>environmental samples</taxon>
    </lineage>
</organism>
<dbReference type="Gene3D" id="1.10.443.10">
    <property type="entry name" value="Intergrase catalytic core"/>
    <property type="match status" value="1"/>
</dbReference>
<dbReference type="GO" id="GO:0015074">
    <property type="term" value="P:DNA integration"/>
    <property type="evidence" value="ECO:0007669"/>
    <property type="project" value="InterPro"/>
</dbReference>
<reference evidence="4" key="1">
    <citation type="submission" date="2012-03" db="EMBL/GenBank/DDBJ databases">
        <title>Functional metagenomics reveals considerable lignocellulase gene clusters in the gut microbiome of a wood-feeding higher termite.</title>
        <authorList>
            <person name="Liu N."/>
        </authorList>
    </citation>
    <scope>NUCLEOTIDE SEQUENCE</scope>
</reference>
<dbReference type="GO" id="GO:0003677">
    <property type="term" value="F:DNA binding"/>
    <property type="evidence" value="ECO:0007669"/>
    <property type="project" value="InterPro"/>
</dbReference>